<evidence type="ECO:0000313" key="1">
    <source>
        <dbReference type="EMBL" id="GJJ09907.1"/>
    </source>
</evidence>
<dbReference type="Proteomes" id="UP001050691">
    <property type="component" value="Unassembled WGS sequence"/>
</dbReference>
<reference evidence="1" key="1">
    <citation type="submission" date="2021-10" db="EMBL/GenBank/DDBJ databases">
        <title>De novo Genome Assembly of Clathrus columnatus (Basidiomycota, Fungi) Using Illumina and Nanopore Sequence Data.</title>
        <authorList>
            <person name="Ogiso-Tanaka E."/>
            <person name="Itagaki H."/>
            <person name="Hosoya T."/>
            <person name="Hosaka K."/>
        </authorList>
    </citation>
    <scope>NUCLEOTIDE SEQUENCE</scope>
    <source>
        <strain evidence="1">MO-923</strain>
    </source>
</reference>
<accession>A0AAV5A8B5</accession>
<dbReference type="AlphaFoldDB" id="A0AAV5A8B5"/>
<protein>
    <submittedName>
        <fullName evidence="1">Uncharacterized protein</fullName>
    </submittedName>
</protein>
<dbReference type="EMBL" id="BPWL01000004">
    <property type="protein sequence ID" value="GJJ09907.1"/>
    <property type="molecule type" value="Genomic_DNA"/>
</dbReference>
<comment type="caution">
    <text evidence="1">The sequence shown here is derived from an EMBL/GenBank/DDBJ whole genome shotgun (WGS) entry which is preliminary data.</text>
</comment>
<gene>
    <name evidence="1" type="ORF">Clacol_004131</name>
</gene>
<evidence type="ECO:0000313" key="2">
    <source>
        <dbReference type="Proteomes" id="UP001050691"/>
    </source>
</evidence>
<sequence>MKADITDKYKRIRSYQLGIWATGQEQAVTPVFLPASTGRLDTLDKREIARLLPCPPQHLEVVISPFSVLFGTEHHIVCAYDAGPNGLLRPSGPEPGIPFSNAPGDLCSHAVHMTRSLVHSFGSQINGNAIFFYLKRGKHFLANTDFHAVKAFIEAWDEGDASCTRSALKQFAKAFHTTLKEKEEKVKMKMHDPDRSLQIEEFDVAIFPALDEKPFVIKHPFDKVPPEDNYRSFHRLISEEAILGDGSTELLTIGRMFGEPRSLENKLRIHIRSFLAREEGFCPINLSIERSTNRTAVHNWSGNIIVIRERSGGSELVEDITDQDIDTAITYFSLYGRYNL</sequence>
<organism evidence="1 2">
    <name type="scientific">Clathrus columnatus</name>
    <dbReference type="NCBI Taxonomy" id="1419009"/>
    <lineage>
        <taxon>Eukaryota</taxon>
        <taxon>Fungi</taxon>
        <taxon>Dikarya</taxon>
        <taxon>Basidiomycota</taxon>
        <taxon>Agaricomycotina</taxon>
        <taxon>Agaricomycetes</taxon>
        <taxon>Phallomycetidae</taxon>
        <taxon>Phallales</taxon>
        <taxon>Clathraceae</taxon>
        <taxon>Clathrus</taxon>
    </lineage>
</organism>
<keyword evidence="2" id="KW-1185">Reference proteome</keyword>
<name>A0AAV5A8B5_9AGAM</name>
<proteinExistence type="predicted"/>